<name>A0A9D4T8G6_RHISA</name>
<gene>
    <name evidence="1" type="ORF">HPB52_003498</name>
</gene>
<dbReference type="EMBL" id="JABSTV010001245">
    <property type="protein sequence ID" value="KAH7982220.1"/>
    <property type="molecule type" value="Genomic_DNA"/>
</dbReference>
<proteinExistence type="predicted"/>
<dbReference type="Proteomes" id="UP000821837">
    <property type="component" value="Chromosome 1"/>
</dbReference>
<dbReference type="AlphaFoldDB" id="A0A9D4T8G6"/>
<evidence type="ECO:0000313" key="2">
    <source>
        <dbReference type="Proteomes" id="UP000821837"/>
    </source>
</evidence>
<comment type="caution">
    <text evidence="1">The sequence shown here is derived from an EMBL/GenBank/DDBJ whole genome shotgun (WGS) entry which is preliminary data.</text>
</comment>
<accession>A0A9D4T8G6</accession>
<reference evidence="1" key="2">
    <citation type="submission" date="2021-09" db="EMBL/GenBank/DDBJ databases">
        <authorList>
            <person name="Jia N."/>
            <person name="Wang J."/>
            <person name="Shi W."/>
            <person name="Du L."/>
            <person name="Sun Y."/>
            <person name="Zhan W."/>
            <person name="Jiang J."/>
            <person name="Wang Q."/>
            <person name="Zhang B."/>
            <person name="Ji P."/>
            <person name="Sakyi L.B."/>
            <person name="Cui X."/>
            <person name="Yuan T."/>
            <person name="Jiang B."/>
            <person name="Yang W."/>
            <person name="Lam T.T.-Y."/>
            <person name="Chang Q."/>
            <person name="Ding S."/>
            <person name="Wang X."/>
            <person name="Zhu J."/>
            <person name="Ruan X."/>
            <person name="Zhao L."/>
            <person name="Wei J."/>
            <person name="Que T."/>
            <person name="Du C."/>
            <person name="Cheng J."/>
            <person name="Dai P."/>
            <person name="Han X."/>
            <person name="Huang E."/>
            <person name="Gao Y."/>
            <person name="Liu J."/>
            <person name="Shao H."/>
            <person name="Ye R."/>
            <person name="Li L."/>
            <person name="Wei W."/>
            <person name="Wang X."/>
            <person name="Wang C."/>
            <person name="Huo Q."/>
            <person name="Li W."/>
            <person name="Guo W."/>
            <person name="Chen H."/>
            <person name="Chen S."/>
            <person name="Zhou L."/>
            <person name="Zhou L."/>
            <person name="Ni X."/>
            <person name="Tian J."/>
            <person name="Zhou Y."/>
            <person name="Sheng Y."/>
            <person name="Liu T."/>
            <person name="Pan Y."/>
            <person name="Xia L."/>
            <person name="Li J."/>
            <person name="Zhao F."/>
            <person name="Cao W."/>
        </authorList>
    </citation>
    <scope>NUCLEOTIDE SEQUENCE</scope>
    <source>
        <strain evidence="1">Rsan-2018</strain>
        <tissue evidence="1">Larvae</tissue>
    </source>
</reference>
<protein>
    <submittedName>
        <fullName evidence="1">Uncharacterized protein</fullName>
    </submittedName>
</protein>
<evidence type="ECO:0000313" key="1">
    <source>
        <dbReference type="EMBL" id="KAH7982220.1"/>
    </source>
</evidence>
<organism evidence="1 2">
    <name type="scientific">Rhipicephalus sanguineus</name>
    <name type="common">Brown dog tick</name>
    <name type="synonym">Ixodes sanguineus</name>
    <dbReference type="NCBI Taxonomy" id="34632"/>
    <lineage>
        <taxon>Eukaryota</taxon>
        <taxon>Metazoa</taxon>
        <taxon>Ecdysozoa</taxon>
        <taxon>Arthropoda</taxon>
        <taxon>Chelicerata</taxon>
        <taxon>Arachnida</taxon>
        <taxon>Acari</taxon>
        <taxon>Parasitiformes</taxon>
        <taxon>Ixodida</taxon>
        <taxon>Ixodoidea</taxon>
        <taxon>Ixodidae</taxon>
        <taxon>Rhipicephalinae</taxon>
        <taxon>Rhipicephalus</taxon>
        <taxon>Rhipicephalus</taxon>
    </lineage>
</organism>
<keyword evidence="2" id="KW-1185">Reference proteome</keyword>
<reference evidence="1" key="1">
    <citation type="journal article" date="2020" name="Cell">
        <title>Large-Scale Comparative Analyses of Tick Genomes Elucidate Their Genetic Diversity and Vector Capacities.</title>
        <authorList>
            <consortium name="Tick Genome and Microbiome Consortium (TIGMIC)"/>
            <person name="Jia N."/>
            <person name="Wang J."/>
            <person name="Shi W."/>
            <person name="Du L."/>
            <person name="Sun Y."/>
            <person name="Zhan W."/>
            <person name="Jiang J.F."/>
            <person name="Wang Q."/>
            <person name="Zhang B."/>
            <person name="Ji P."/>
            <person name="Bell-Sakyi L."/>
            <person name="Cui X.M."/>
            <person name="Yuan T.T."/>
            <person name="Jiang B.G."/>
            <person name="Yang W.F."/>
            <person name="Lam T.T."/>
            <person name="Chang Q.C."/>
            <person name="Ding S.J."/>
            <person name="Wang X.J."/>
            <person name="Zhu J.G."/>
            <person name="Ruan X.D."/>
            <person name="Zhao L."/>
            <person name="Wei J.T."/>
            <person name="Ye R.Z."/>
            <person name="Que T.C."/>
            <person name="Du C.H."/>
            <person name="Zhou Y.H."/>
            <person name="Cheng J.X."/>
            <person name="Dai P.F."/>
            <person name="Guo W.B."/>
            <person name="Han X.H."/>
            <person name="Huang E.J."/>
            <person name="Li L.F."/>
            <person name="Wei W."/>
            <person name="Gao Y.C."/>
            <person name="Liu J.Z."/>
            <person name="Shao H.Z."/>
            <person name="Wang X."/>
            <person name="Wang C.C."/>
            <person name="Yang T.C."/>
            <person name="Huo Q.B."/>
            <person name="Li W."/>
            <person name="Chen H.Y."/>
            <person name="Chen S.E."/>
            <person name="Zhou L.G."/>
            <person name="Ni X.B."/>
            <person name="Tian J.H."/>
            <person name="Sheng Y."/>
            <person name="Liu T."/>
            <person name="Pan Y.S."/>
            <person name="Xia L.Y."/>
            <person name="Li J."/>
            <person name="Zhao F."/>
            <person name="Cao W.C."/>
        </authorList>
    </citation>
    <scope>NUCLEOTIDE SEQUENCE</scope>
    <source>
        <strain evidence="1">Rsan-2018</strain>
    </source>
</reference>
<sequence>MARPLNREQAFNNNFRRILPAIAHDRAQDQRAGSQSCENTCASRGTLKIAAEKPENQLPKVHKRIRYGAAVSRHFFRTRVAQSVAMSAASVLHTMMCASPRDQLLSTQRWACLYFAPSLLRALAETRYGRALRRSQA</sequence>